<evidence type="ECO:0000256" key="7">
    <source>
        <dbReference type="ARBA" id="ARBA00024033"/>
    </source>
</evidence>
<reference evidence="9 10" key="1">
    <citation type="submission" date="2017-06" db="EMBL/GenBank/DDBJ databases">
        <authorList>
            <person name="Kim H.J."/>
            <person name="Triplett B.A."/>
        </authorList>
    </citation>
    <scope>NUCLEOTIDE SEQUENCE [LARGE SCALE GENOMIC DNA]</scope>
    <source>
        <strain evidence="9 10">DSM 18704</strain>
    </source>
</reference>
<feature type="transmembrane region" description="Helical" evidence="8">
    <location>
        <begin position="313"/>
        <end position="343"/>
    </location>
</feature>
<feature type="transmembrane region" description="Helical" evidence="8">
    <location>
        <begin position="13"/>
        <end position="33"/>
    </location>
</feature>
<feature type="transmembrane region" description="Helical" evidence="8">
    <location>
        <begin position="200"/>
        <end position="219"/>
    </location>
</feature>
<comment type="similarity">
    <text evidence="7">Belongs to the glycosyltransferase 87 family.</text>
</comment>
<keyword evidence="2" id="KW-1003">Cell membrane</keyword>
<evidence type="ECO:0000256" key="4">
    <source>
        <dbReference type="ARBA" id="ARBA00022692"/>
    </source>
</evidence>
<dbReference type="OrthoDB" id="9774600at2"/>
<organism evidence="9 10">
    <name type="scientific">Granulicella rosea</name>
    <dbReference type="NCBI Taxonomy" id="474952"/>
    <lineage>
        <taxon>Bacteria</taxon>
        <taxon>Pseudomonadati</taxon>
        <taxon>Acidobacteriota</taxon>
        <taxon>Terriglobia</taxon>
        <taxon>Terriglobales</taxon>
        <taxon>Acidobacteriaceae</taxon>
        <taxon>Granulicella</taxon>
    </lineage>
</organism>
<sequence>MPTPQAQMKGVDIAPRTLLLALLLAIALFYGNLAKESYTDDFRAFYVASMATHDHLDPYVNHVDLDEKYADALWVRKDSRFIYPPSALLFFAPLRLISYKWSKTAFGVAMTLSMVGVLLLLYRRYPSQMFVLPALFISLPMFMCIDNGQIDPLILLLALAAFYLEDGVAAGACLGIAIAIKFSPGLLLLWFVADRRWRTVAWSVAVSGGLELAALARWGSGYFREFLHDVLHHADAMPPVLEHVFSRLKMVGNEVLVSPEGVFAYQHDIGGYRQNPLRYLGHAGGALGIGLALGFLVWMRASRRGRGLRPEQSFFLFLVVALLANPLLWAMGLVACFPLIVLLVDSSDTPNLSSMILVVPFLLTKQVVGEQNFLLWLVCAGYCLWRSGWLRQPGLALVAAEDQ</sequence>
<comment type="subcellular location">
    <subcellularLocation>
        <location evidence="1">Cell membrane</location>
        <topology evidence="1">Multi-pass membrane protein</topology>
    </subcellularLocation>
</comment>
<dbReference type="AlphaFoldDB" id="A0A239L2M9"/>
<evidence type="ECO:0000313" key="10">
    <source>
        <dbReference type="Proteomes" id="UP000198356"/>
    </source>
</evidence>
<name>A0A239L2M9_9BACT</name>
<accession>A0A239L2M9</accession>
<dbReference type="EMBL" id="FZOU01000006">
    <property type="protein sequence ID" value="SNT24158.1"/>
    <property type="molecule type" value="Genomic_DNA"/>
</dbReference>
<feature type="transmembrane region" description="Helical" evidence="8">
    <location>
        <begin position="81"/>
        <end position="98"/>
    </location>
</feature>
<gene>
    <name evidence="9" type="ORF">SAMN05421770_10630</name>
</gene>
<dbReference type="GO" id="GO:0016758">
    <property type="term" value="F:hexosyltransferase activity"/>
    <property type="evidence" value="ECO:0007669"/>
    <property type="project" value="InterPro"/>
</dbReference>
<keyword evidence="10" id="KW-1185">Reference proteome</keyword>
<dbReference type="Proteomes" id="UP000198356">
    <property type="component" value="Unassembled WGS sequence"/>
</dbReference>
<keyword evidence="3" id="KW-0808">Transferase</keyword>
<proteinExistence type="inferred from homology"/>
<keyword evidence="5 8" id="KW-1133">Transmembrane helix</keyword>
<dbReference type="RefSeq" id="WP_089409379.1">
    <property type="nucleotide sequence ID" value="NZ_FZOU01000006.1"/>
</dbReference>
<evidence type="ECO:0008006" key="11">
    <source>
        <dbReference type="Google" id="ProtNLM"/>
    </source>
</evidence>
<dbReference type="InterPro" id="IPR018584">
    <property type="entry name" value="GT87"/>
</dbReference>
<keyword evidence="4 8" id="KW-0812">Transmembrane</keyword>
<evidence type="ECO:0000256" key="8">
    <source>
        <dbReference type="SAM" id="Phobius"/>
    </source>
</evidence>
<evidence type="ECO:0000256" key="6">
    <source>
        <dbReference type="ARBA" id="ARBA00023136"/>
    </source>
</evidence>
<feature type="transmembrane region" description="Helical" evidence="8">
    <location>
        <begin position="134"/>
        <end position="163"/>
    </location>
</feature>
<feature type="transmembrane region" description="Helical" evidence="8">
    <location>
        <begin position="279"/>
        <end position="301"/>
    </location>
</feature>
<feature type="transmembrane region" description="Helical" evidence="8">
    <location>
        <begin position="104"/>
        <end position="122"/>
    </location>
</feature>
<keyword evidence="6 8" id="KW-0472">Membrane</keyword>
<dbReference type="GO" id="GO:0005886">
    <property type="term" value="C:plasma membrane"/>
    <property type="evidence" value="ECO:0007669"/>
    <property type="project" value="UniProtKB-SubCell"/>
</dbReference>
<evidence type="ECO:0000313" key="9">
    <source>
        <dbReference type="EMBL" id="SNT24158.1"/>
    </source>
</evidence>
<evidence type="ECO:0000256" key="2">
    <source>
        <dbReference type="ARBA" id="ARBA00022475"/>
    </source>
</evidence>
<evidence type="ECO:0000256" key="1">
    <source>
        <dbReference type="ARBA" id="ARBA00004651"/>
    </source>
</evidence>
<protein>
    <recommendedName>
        <fullName evidence="11">DUF2029 domain-containing protein</fullName>
    </recommendedName>
</protein>
<evidence type="ECO:0000256" key="5">
    <source>
        <dbReference type="ARBA" id="ARBA00022989"/>
    </source>
</evidence>
<evidence type="ECO:0000256" key="3">
    <source>
        <dbReference type="ARBA" id="ARBA00022679"/>
    </source>
</evidence>
<dbReference type="Pfam" id="PF09594">
    <property type="entry name" value="GT87"/>
    <property type="match status" value="1"/>
</dbReference>
<feature type="transmembrane region" description="Helical" evidence="8">
    <location>
        <begin position="169"/>
        <end position="193"/>
    </location>
</feature>